<organism evidence="3 4">
    <name type="scientific">Rhynchospora pubera</name>
    <dbReference type="NCBI Taxonomy" id="906938"/>
    <lineage>
        <taxon>Eukaryota</taxon>
        <taxon>Viridiplantae</taxon>
        <taxon>Streptophyta</taxon>
        <taxon>Embryophyta</taxon>
        <taxon>Tracheophyta</taxon>
        <taxon>Spermatophyta</taxon>
        <taxon>Magnoliopsida</taxon>
        <taxon>Liliopsida</taxon>
        <taxon>Poales</taxon>
        <taxon>Cyperaceae</taxon>
        <taxon>Cyperoideae</taxon>
        <taxon>Rhynchosporeae</taxon>
        <taxon>Rhynchospora</taxon>
    </lineage>
</organism>
<dbReference type="Gene3D" id="2.30.30.140">
    <property type="match status" value="1"/>
</dbReference>
<feature type="domain" description="PTM/DIR17-like Tudor" evidence="2">
    <location>
        <begin position="76"/>
        <end position="123"/>
    </location>
</feature>
<feature type="compositionally biased region" description="Acidic residues" evidence="1">
    <location>
        <begin position="55"/>
        <end position="66"/>
    </location>
</feature>
<sequence length="264" mass="29349">MGMGSSAQQLVPSVSRITGEPAILIIGVPNSSQRGNTVDQISNKNLKPHPKLESESESESESENEFDPCFGEWLEGRKVRKLFGDAYYSGKVTHYNAEANWYRVEYEDGDMEDLERHELEEALVPLDISIPLKNLAMKRSNWGLAISRSGKKRGRPRKDCSTSGTSTTGIVNGINDLMLVPVKVEYAEQPSLTSTRRGRKLKGNANSSTTAAKSEVNLASFSVKEETPAATKHSRRKMEANRRGVMKTAMAERQKRKEQQSQDS</sequence>
<dbReference type="Pfam" id="PF21743">
    <property type="entry name" value="PTM_DIR17_Tudor"/>
    <property type="match status" value="1"/>
</dbReference>
<comment type="caution">
    <text evidence="3">The sequence shown here is derived from an EMBL/GenBank/DDBJ whole genome shotgun (WGS) entry which is preliminary data.</text>
</comment>
<gene>
    <name evidence="3" type="ORF">LUZ62_077398</name>
</gene>
<feature type="compositionally biased region" description="Polar residues" evidence="1">
    <location>
        <begin position="204"/>
        <end position="220"/>
    </location>
</feature>
<dbReference type="PANTHER" id="PTHR37384">
    <property type="entry name" value="OS01G0835600 PROTEIN"/>
    <property type="match status" value="1"/>
</dbReference>
<name>A0AAV8DCU9_9POAL</name>
<feature type="region of interest" description="Disordered" evidence="1">
    <location>
        <begin position="28"/>
        <end position="66"/>
    </location>
</feature>
<accession>A0AAV8DCU9</accession>
<keyword evidence="4" id="KW-1185">Reference proteome</keyword>
<evidence type="ECO:0000313" key="4">
    <source>
        <dbReference type="Proteomes" id="UP001140206"/>
    </source>
</evidence>
<dbReference type="AlphaFoldDB" id="A0AAV8DCU9"/>
<feature type="region of interest" description="Disordered" evidence="1">
    <location>
        <begin position="190"/>
        <end position="264"/>
    </location>
</feature>
<dbReference type="Proteomes" id="UP001140206">
    <property type="component" value="Chromosome 4"/>
</dbReference>
<evidence type="ECO:0000259" key="2">
    <source>
        <dbReference type="Pfam" id="PF21743"/>
    </source>
</evidence>
<proteinExistence type="predicted"/>
<dbReference type="EMBL" id="JAMFTS010000004">
    <property type="protein sequence ID" value="KAJ4767023.1"/>
    <property type="molecule type" value="Genomic_DNA"/>
</dbReference>
<feature type="compositionally biased region" description="Basic and acidic residues" evidence="1">
    <location>
        <begin position="250"/>
        <end position="264"/>
    </location>
</feature>
<dbReference type="CDD" id="cd20401">
    <property type="entry name" value="Tudor_AtPTM-like"/>
    <property type="match status" value="1"/>
</dbReference>
<feature type="compositionally biased region" description="Polar residues" evidence="1">
    <location>
        <begin position="29"/>
        <end position="45"/>
    </location>
</feature>
<dbReference type="InterPro" id="IPR047365">
    <property type="entry name" value="Tudor_AtPTM-like"/>
</dbReference>
<reference evidence="3" key="1">
    <citation type="submission" date="2022-08" db="EMBL/GenBank/DDBJ databases">
        <authorList>
            <person name="Marques A."/>
        </authorList>
    </citation>
    <scope>NUCLEOTIDE SEQUENCE</scope>
    <source>
        <strain evidence="3">RhyPub2mFocal</strain>
        <tissue evidence="3">Leaves</tissue>
    </source>
</reference>
<dbReference type="PANTHER" id="PTHR37384:SF1">
    <property type="entry name" value="OS01G0835600 PROTEIN"/>
    <property type="match status" value="1"/>
</dbReference>
<protein>
    <submittedName>
        <fullName evidence="3">Dirigent protein 17</fullName>
    </submittedName>
</protein>
<evidence type="ECO:0000313" key="3">
    <source>
        <dbReference type="EMBL" id="KAJ4767023.1"/>
    </source>
</evidence>
<evidence type="ECO:0000256" key="1">
    <source>
        <dbReference type="SAM" id="MobiDB-lite"/>
    </source>
</evidence>